<dbReference type="Proteomes" id="UP000007878">
    <property type="component" value="Chromosome"/>
</dbReference>
<gene>
    <name evidence="1" type="ORF">RCA_04790</name>
</gene>
<dbReference type="EMBL" id="CP003304">
    <property type="protein sequence ID" value="AFB21507.1"/>
    <property type="molecule type" value="Genomic_DNA"/>
</dbReference>
<organism evidence="1 2">
    <name type="scientific">Rickettsia canadensis str. CA410</name>
    <dbReference type="NCBI Taxonomy" id="1105107"/>
    <lineage>
        <taxon>Bacteria</taxon>
        <taxon>Pseudomonadati</taxon>
        <taxon>Pseudomonadota</taxon>
        <taxon>Alphaproteobacteria</taxon>
        <taxon>Rickettsiales</taxon>
        <taxon>Rickettsiaceae</taxon>
        <taxon>Rickettsieae</taxon>
        <taxon>Rickettsia</taxon>
        <taxon>belli group</taxon>
    </lineage>
</organism>
<evidence type="ECO:0000313" key="1">
    <source>
        <dbReference type="EMBL" id="AFB21507.1"/>
    </source>
</evidence>
<accession>A0ABM5MTI7</accession>
<protein>
    <submittedName>
        <fullName evidence="1">Uncharacterized protein</fullName>
    </submittedName>
</protein>
<keyword evidence="2" id="KW-1185">Reference proteome</keyword>
<reference evidence="2" key="1">
    <citation type="submission" date="2012-02" db="EMBL/GenBank/DDBJ databases">
        <title>Complete genome sequence of Rickettsia parkeri strain Portsmouth.</title>
        <authorList>
            <person name="Johnson S.L."/>
            <person name="Munk A.C."/>
            <person name="Han S."/>
            <person name="Bruce D.C."/>
            <person name="Dasch G.A."/>
        </authorList>
    </citation>
    <scope>NUCLEOTIDE SEQUENCE [LARGE SCALE GENOMIC DNA]</scope>
    <source>
        <strain evidence="2">CA410</strain>
    </source>
</reference>
<sequence length="43" mass="4866">MIILCGSFAIGDRLRDLPDGYHNDTDIFDYTAKGQYNIKGMLL</sequence>
<proteinExistence type="predicted"/>
<dbReference type="RefSeq" id="WP_012149145.1">
    <property type="nucleotide sequence ID" value="NC_016929.1"/>
</dbReference>
<name>A0ABM5MTI7_RICCA</name>
<evidence type="ECO:0000313" key="2">
    <source>
        <dbReference type="Proteomes" id="UP000007878"/>
    </source>
</evidence>